<dbReference type="InterPro" id="IPR035780">
    <property type="entry name" value="SPRY_Ssh4-like"/>
</dbReference>
<feature type="compositionally biased region" description="Gly residues" evidence="5">
    <location>
        <begin position="318"/>
        <end position="327"/>
    </location>
</feature>
<dbReference type="STRING" id="1442371.A0A0D2JJ78"/>
<protein>
    <recommendedName>
        <fullName evidence="6">SPRY domain-containing protein</fullName>
    </recommendedName>
</protein>
<evidence type="ECO:0000256" key="3">
    <source>
        <dbReference type="ARBA" id="ARBA00022989"/>
    </source>
</evidence>
<dbReference type="InterPro" id="IPR003877">
    <property type="entry name" value="SPRY_dom"/>
</dbReference>
<dbReference type="OrthoDB" id="25503at2759"/>
<feature type="region of interest" description="Disordered" evidence="5">
    <location>
        <begin position="1"/>
        <end position="126"/>
    </location>
</feature>
<dbReference type="CDD" id="cd12910">
    <property type="entry name" value="SPRY_SSH4_like"/>
    <property type="match status" value="1"/>
</dbReference>
<feature type="region of interest" description="Disordered" evidence="5">
    <location>
        <begin position="305"/>
        <end position="337"/>
    </location>
</feature>
<evidence type="ECO:0000256" key="5">
    <source>
        <dbReference type="SAM" id="MobiDB-lite"/>
    </source>
</evidence>
<keyword evidence="2" id="KW-0812">Transmembrane</keyword>
<evidence type="ECO:0000256" key="1">
    <source>
        <dbReference type="ARBA" id="ARBA00004370"/>
    </source>
</evidence>
<dbReference type="GeneID" id="27716848"/>
<dbReference type="AlphaFoldDB" id="A0A0D2JJ78"/>
<dbReference type="Proteomes" id="UP000053411">
    <property type="component" value="Unassembled WGS sequence"/>
</dbReference>
<feature type="domain" description="SPRY" evidence="6">
    <location>
        <begin position="231"/>
        <end position="308"/>
    </location>
</feature>
<evidence type="ECO:0000256" key="2">
    <source>
        <dbReference type="ARBA" id="ARBA00022692"/>
    </source>
</evidence>
<keyword evidence="4" id="KW-0472">Membrane</keyword>
<comment type="subcellular location">
    <subcellularLocation>
        <location evidence="1">Membrane</location>
    </subcellularLocation>
</comment>
<accession>A0A0D2JJ78</accession>
<reference evidence="7 8" key="1">
    <citation type="submission" date="2015-01" db="EMBL/GenBank/DDBJ databases">
        <title>The Genome Sequence of Fonsecaea multimorphosa CBS 102226.</title>
        <authorList>
            <consortium name="The Broad Institute Genomics Platform"/>
            <person name="Cuomo C."/>
            <person name="de Hoog S."/>
            <person name="Gorbushina A."/>
            <person name="Stielow B."/>
            <person name="Teixiera M."/>
            <person name="Abouelleil A."/>
            <person name="Chapman S.B."/>
            <person name="Priest M."/>
            <person name="Young S.K."/>
            <person name="Wortman J."/>
            <person name="Nusbaum C."/>
            <person name="Birren B."/>
        </authorList>
    </citation>
    <scope>NUCLEOTIDE SEQUENCE [LARGE SCALE GENOMIC DNA]</scope>
    <source>
        <strain evidence="7 8">CBS 102226</strain>
    </source>
</reference>
<dbReference type="EMBL" id="KN848096">
    <property type="protein sequence ID" value="KIX93247.1"/>
    <property type="molecule type" value="Genomic_DNA"/>
</dbReference>
<dbReference type="VEuPathDB" id="FungiDB:Z520_11102"/>
<keyword evidence="3" id="KW-1133">Transmembrane helix</keyword>
<evidence type="ECO:0000256" key="4">
    <source>
        <dbReference type="ARBA" id="ARBA00023136"/>
    </source>
</evidence>
<name>A0A0D2JJ78_9EURO</name>
<dbReference type="Gene3D" id="2.60.120.920">
    <property type="match status" value="1"/>
</dbReference>
<gene>
    <name evidence="7" type="ORF">Z520_11102</name>
</gene>
<proteinExistence type="predicted"/>
<dbReference type="RefSeq" id="XP_016627370.1">
    <property type="nucleotide sequence ID" value="XM_016781592.1"/>
</dbReference>
<keyword evidence="8" id="KW-1185">Reference proteome</keyword>
<organism evidence="7 8">
    <name type="scientific">Fonsecaea multimorphosa CBS 102226</name>
    <dbReference type="NCBI Taxonomy" id="1442371"/>
    <lineage>
        <taxon>Eukaryota</taxon>
        <taxon>Fungi</taxon>
        <taxon>Dikarya</taxon>
        <taxon>Ascomycota</taxon>
        <taxon>Pezizomycotina</taxon>
        <taxon>Eurotiomycetes</taxon>
        <taxon>Chaetothyriomycetidae</taxon>
        <taxon>Chaetothyriales</taxon>
        <taxon>Herpotrichiellaceae</taxon>
        <taxon>Fonsecaea</taxon>
    </lineage>
</organism>
<evidence type="ECO:0000313" key="8">
    <source>
        <dbReference type="Proteomes" id="UP000053411"/>
    </source>
</evidence>
<dbReference type="PANTHER" id="PTHR12864">
    <property type="entry name" value="RAN BINDING PROTEIN 9-RELATED"/>
    <property type="match status" value="1"/>
</dbReference>
<sequence length="400" mass="43729">MGLFKSLKGKIDVGTENPSGTNDLHNEGGSRQTQRRGEEHYAPPPGPPPSHHQQGQGTEETFEPPSGPPPSHRRVPASSHSNEEFPPPPGPPPSHLPDPKPDNPPPYHDWTVIPDTALLPPPPPLPQDYSPTNNASYDSAARAHEWCAKHPVYTPSTPSHEIHLLANAGHITLEPPPLPLRKHMTTFRQTSPTTWHVATSKHQQDAIILASIPLYFARVDNPLRTAEPKTIYFELAIRRILNANSGIAIGFAAKPYPPWRLPGWHRASVGVHGDDGRRFVNDPWGGRDFVPAFTEGQVVGVGMHFSTQQEGPPRRQDGGGGGGGGRGSAETGRVKTRAFVTRDGRADDQRWGWDIDEERDLRDEGVDGLMGEGDLYPAIGVFGGVEFDVRFGESVSWKGR</sequence>
<dbReference type="InterPro" id="IPR050618">
    <property type="entry name" value="Ubq-SigPath_Reg"/>
</dbReference>
<evidence type="ECO:0000259" key="6">
    <source>
        <dbReference type="Pfam" id="PF00622"/>
    </source>
</evidence>
<dbReference type="GO" id="GO:0016020">
    <property type="term" value="C:membrane"/>
    <property type="evidence" value="ECO:0007669"/>
    <property type="project" value="UniProtKB-SubCell"/>
</dbReference>
<dbReference type="Pfam" id="PF00622">
    <property type="entry name" value="SPRY"/>
    <property type="match status" value="1"/>
</dbReference>
<dbReference type="InterPro" id="IPR043136">
    <property type="entry name" value="B30.2/SPRY_sf"/>
</dbReference>
<feature type="compositionally biased region" description="Pro residues" evidence="5">
    <location>
        <begin position="85"/>
        <end position="107"/>
    </location>
</feature>
<evidence type="ECO:0000313" key="7">
    <source>
        <dbReference type="EMBL" id="KIX93247.1"/>
    </source>
</evidence>